<dbReference type="Proteomes" id="UP000030651">
    <property type="component" value="Unassembled WGS sequence"/>
</dbReference>
<dbReference type="RefSeq" id="XP_007841622.1">
    <property type="nucleotide sequence ID" value="XM_007843431.1"/>
</dbReference>
<reference evidence="3" key="1">
    <citation type="journal article" date="2015" name="BMC Genomics">
        <title>Genomic and transcriptomic analysis of the endophytic fungus Pestalotiopsis fici reveals its lifestyle and high potential for synthesis of natural products.</title>
        <authorList>
            <person name="Wang X."/>
            <person name="Zhang X."/>
            <person name="Liu L."/>
            <person name="Xiang M."/>
            <person name="Wang W."/>
            <person name="Sun X."/>
            <person name="Che Y."/>
            <person name="Guo L."/>
            <person name="Liu G."/>
            <person name="Guo L."/>
            <person name="Wang C."/>
            <person name="Yin W.B."/>
            <person name="Stadler M."/>
            <person name="Zhang X."/>
            <person name="Liu X."/>
        </authorList>
    </citation>
    <scope>NUCLEOTIDE SEQUENCE [LARGE SCALE GENOMIC DNA]</scope>
    <source>
        <strain evidence="3">W106-1 / CGMCC3.15140</strain>
    </source>
</reference>
<dbReference type="EMBL" id="KI912122">
    <property type="protein sequence ID" value="ETS73245.1"/>
    <property type="molecule type" value="Genomic_DNA"/>
</dbReference>
<keyword evidence="3" id="KW-1185">Reference proteome</keyword>
<name>W3WH63_PESFW</name>
<evidence type="ECO:0000256" key="1">
    <source>
        <dbReference type="SAM" id="Coils"/>
    </source>
</evidence>
<proteinExistence type="predicted"/>
<dbReference type="OMA" id="CIPICKS"/>
<dbReference type="eggNOG" id="ENOG502T4NE">
    <property type="taxonomic scope" value="Eukaryota"/>
</dbReference>
<dbReference type="KEGG" id="pfy:PFICI_14850"/>
<dbReference type="HOGENOM" id="CLU_624090_0_0_1"/>
<feature type="coiled-coil region" evidence="1">
    <location>
        <begin position="389"/>
        <end position="427"/>
    </location>
</feature>
<dbReference type="InParanoid" id="W3WH63"/>
<dbReference type="GeneID" id="19279863"/>
<accession>W3WH63</accession>
<evidence type="ECO:0000313" key="3">
    <source>
        <dbReference type="Proteomes" id="UP000030651"/>
    </source>
</evidence>
<keyword evidence="1" id="KW-0175">Coiled coil</keyword>
<sequence>MPVLPTLSRRMVEEIDHGATYGSLFKTFKEMVEGLLLRVDRGPLREALMLPQKHEKEFLAVFHAISRPVLRSLIMGRLASDLWHSESENWKHVYGEKGAGTYALAMCIDGRQGNWLTKRELIQVIGHLKDYAKACVLFQRLVDDQNSYNNQPLEDEEVDFMTKAMEIDNTYVSQETEWHLDVGIDDACSVTTHTTVADGTRIADYRAPRFASSGRDQQVNINDLCSMLTRRCRQVHDPDIQQKSVPLQIGCSDKLDQRIKDHNPDITNLSKSSKAWGLLVSTIRYMGHRPKLVAVPIVRVWTSEQVGFSEILVHVLAGSFLRERGLNVHPPGKPAKPDTDKRQENINRDGKIHVWLDKPWFQQNLRFTLGAAEPGVIPALDAKVDELLSRELLDEYERVESEVEASREAYERDKTAAKKSLEEWEKLRDEMDRFDNMYGDMLHED</sequence>
<dbReference type="OrthoDB" id="5220943at2759"/>
<protein>
    <submittedName>
        <fullName evidence="2">Uncharacterized protein</fullName>
    </submittedName>
</protein>
<organism evidence="2 3">
    <name type="scientific">Pestalotiopsis fici (strain W106-1 / CGMCC3.15140)</name>
    <dbReference type="NCBI Taxonomy" id="1229662"/>
    <lineage>
        <taxon>Eukaryota</taxon>
        <taxon>Fungi</taxon>
        <taxon>Dikarya</taxon>
        <taxon>Ascomycota</taxon>
        <taxon>Pezizomycotina</taxon>
        <taxon>Sordariomycetes</taxon>
        <taxon>Xylariomycetidae</taxon>
        <taxon>Amphisphaeriales</taxon>
        <taxon>Sporocadaceae</taxon>
        <taxon>Pestalotiopsis</taxon>
    </lineage>
</organism>
<dbReference type="STRING" id="1229662.W3WH63"/>
<gene>
    <name evidence="2" type="ORF">PFICI_14850</name>
</gene>
<dbReference type="AlphaFoldDB" id="W3WH63"/>
<evidence type="ECO:0000313" key="2">
    <source>
        <dbReference type="EMBL" id="ETS73245.1"/>
    </source>
</evidence>